<evidence type="ECO:0000313" key="1">
    <source>
        <dbReference type="EMBL" id="KAJ9485312.1"/>
    </source>
</evidence>
<dbReference type="EMBL" id="LACB01000273">
    <property type="protein sequence ID" value="KAJ9485312.1"/>
    <property type="molecule type" value="Genomic_DNA"/>
</dbReference>
<proteinExistence type="predicted"/>
<accession>A0AAI9TDY9</accession>
<organism evidence="1 2">
    <name type="scientific">Penicillium thymicola</name>
    <dbReference type="NCBI Taxonomy" id="293382"/>
    <lineage>
        <taxon>Eukaryota</taxon>
        <taxon>Fungi</taxon>
        <taxon>Dikarya</taxon>
        <taxon>Ascomycota</taxon>
        <taxon>Pezizomycotina</taxon>
        <taxon>Eurotiomycetes</taxon>
        <taxon>Eurotiomycetidae</taxon>
        <taxon>Eurotiales</taxon>
        <taxon>Aspergillaceae</taxon>
        <taxon>Penicillium</taxon>
    </lineage>
</organism>
<keyword evidence="2" id="KW-1185">Reference proteome</keyword>
<gene>
    <name evidence="1" type="ORF">VN97_g8044</name>
</gene>
<name>A0AAI9TDY9_PENTH</name>
<protein>
    <submittedName>
        <fullName evidence="1">Uncharacterized protein</fullName>
    </submittedName>
</protein>
<dbReference type="AlphaFoldDB" id="A0AAI9TDY9"/>
<comment type="caution">
    <text evidence="1">The sequence shown here is derived from an EMBL/GenBank/DDBJ whole genome shotgun (WGS) entry which is preliminary data.</text>
</comment>
<dbReference type="Proteomes" id="UP001227192">
    <property type="component" value="Unassembled WGS sequence"/>
</dbReference>
<evidence type="ECO:0000313" key="2">
    <source>
        <dbReference type="Proteomes" id="UP001227192"/>
    </source>
</evidence>
<sequence length="92" mass="9861">MDAIGFLGYSTTTETKITPWSMPSSPNEFTKEGSRAVSGIACCAQIVAIYNSPFVVTILERSLSGINMVLEVSASAILIPRHPLTIIATICR</sequence>
<reference evidence="1" key="2">
    <citation type="journal article" date="2016" name="Fungal Biol.">
        <title>Ochratoxin A production by Penicillium thymicola.</title>
        <authorList>
            <person name="Nguyen H.D.T."/>
            <person name="McMullin D.R."/>
            <person name="Ponomareva E."/>
            <person name="Riley R."/>
            <person name="Pomraning K.R."/>
            <person name="Baker S.E."/>
            <person name="Seifert K.A."/>
        </authorList>
    </citation>
    <scope>NUCLEOTIDE SEQUENCE</scope>
    <source>
        <strain evidence="1">DAOM 180753</strain>
    </source>
</reference>
<reference evidence="1" key="1">
    <citation type="submission" date="2015-06" db="EMBL/GenBank/DDBJ databases">
        <authorList>
            <person name="Nguyen H."/>
        </authorList>
    </citation>
    <scope>NUCLEOTIDE SEQUENCE</scope>
    <source>
        <strain evidence="1">DAOM 180753</strain>
    </source>
</reference>